<gene>
    <name evidence="1" type="ORF">Syun_007047</name>
</gene>
<evidence type="ECO:0000313" key="2">
    <source>
        <dbReference type="Proteomes" id="UP001420932"/>
    </source>
</evidence>
<dbReference type="Proteomes" id="UP001420932">
    <property type="component" value="Unassembled WGS sequence"/>
</dbReference>
<reference evidence="1 2" key="1">
    <citation type="submission" date="2024-01" db="EMBL/GenBank/DDBJ databases">
        <title>Genome assemblies of Stephania.</title>
        <authorList>
            <person name="Yang L."/>
        </authorList>
    </citation>
    <scope>NUCLEOTIDE SEQUENCE [LARGE SCALE GENOMIC DNA]</scope>
    <source>
        <strain evidence="1">YNDBR</strain>
        <tissue evidence="1">Leaf</tissue>
    </source>
</reference>
<dbReference type="AlphaFoldDB" id="A0AAP0Q203"/>
<sequence length="114" mass="13017">MNKVTQVEDYWSKTTEGREVFHIEPENVITANEKEDNEIKIDVISYRPEKSQIESEDDQPLIFYTADTFVLDDPDATDSFVLDVSNELLNLKEGMHASLPKYINASFIVDTSKG</sequence>
<accession>A0AAP0Q203</accession>
<name>A0AAP0Q203_9MAGN</name>
<protein>
    <submittedName>
        <fullName evidence="1">Uncharacterized protein</fullName>
    </submittedName>
</protein>
<proteinExistence type="predicted"/>
<organism evidence="1 2">
    <name type="scientific">Stephania yunnanensis</name>
    <dbReference type="NCBI Taxonomy" id="152371"/>
    <lineage>
        <taxon>Eukaryota</taxon>
        <taxon>Viridiplantae</taxon>
        <taxon>Streptophyta</taxon>
        <taxon>Embryophyta</taxon>
        <taxon>Tracheophyta</taxon>
        <taxon>Spermatophyta</taxon>
        <taxon>Magnoliopsida</taxon>
        <taxon>Ranunculales</taxon>
        <taxon>Menispermaceae</taxon>
        <taxon>Menispermoideae</taxon>
        <taxon>Cissampelideae</taxon>
        <taxon>Stephania</taxon>
    </lineage>
</organism>
<dbReference type="EMBL" id="JBBNAF010000003">
    <property type="protein sequence ID" value="KAK9160706.1"/>
    <property type="molecule type" value="Genomic_DNA"/>
</dbReference>
<keyword evidence="2" id="KW-1185">Reference proteome</keyword>
<evidence type="ECO:0000313" key="1">
    <source>
        <dbReference type="EMBL" id="KAK9160706.1"/>
    </source>
</evidence>
<comment type="caution">
    <text evidence="1">The sequence shown here is derived from an EMBL/GenBank/DDBJ whole genome shotgun (WGS) entry which is preliminary data.</text>
</comment>